<evidence type="ECO:0000259" key="1">
    <source>
        <dbReference type="Pfam" id="PF11984"/>
    </source>
</evidence>
<gene>
    <name evidence="2" type="ORF">NG895_27910</name>
</gene>
<organism evidence="2 3">
    <name type="scientific">Aeoliella straminimaris</name>
    <dbReference type="NCBI Taxonomy" id="2954799"/>
    <lineage>
        <taxon>Bacteria</taxon>
        <taxon>Pseudomonadati</taxon>
        <taxon>Planctomycetota</taxon>
        <taxon>Planctomycetia</taxon>
        <taxon>Pirellulales</taxon>
        <taxon>Lacipirellulaceae</taxon>
        <taxon>Aeoliella</taxon>
    </lineage>
</organism>
<name>A0A9X2FEM5_9BACT</name>
<keyword evidence="3" id="KW-1185">Reference proteome</keyword>
<proteinExistence type="predicted"/>
<feature type="domain" description="Methanolan biosynthesis EpsI" evidence="1">
    <location>
        <begin position="13"/>
        <end position="138"/>
    </location>
</feature>
<dbReference type="AlphaFoldDB" id="A0A9X2FEM5"/>
<dbReference type="Pfam" id="PF11984">
    <property type="entry name" value="DUF3485"/>
    <property type="match status" value="1"/>
</dbReference>
<accession>A0A9X2FEM5</accession>
<dbReference type="EMBL" id="JAMXLR010000092">
    <property type="protein sequence ID" value="MCO6047747.1"/>
    <property type="molecule type" value="Genomic_DNA"/>
</dbReference>
<reference evidence="2" key="1">
    <citation type="submission" date="2022-06" db="EMBL/GenBank/DDBJ databases">
        <title>Aeoliella straminimaris, a novel planctomycete from sediments.</title>
        <authorList>
            <person name="Vitorino I.R."/>
            <person name="Lage O.M."/>
        </authorList>
    </citation>
    <scope>NUCLEOTIDE SEQUENCE</scope>
    <source>
        <strain evidence="2">ICT_H6.2</strain>
    </source>
</reference>
<dbReference type="InterPro" id="IPR014263">
    <property type="entry name" value="Methanolan_biosynth_EpsI"/>
</dbReference>
<dbReference type="RefSeq" id="WP_252856071.1">
    <property type="nucleotide sequence ID" value="NZ_JAMXLR010000092.1"/>
</dbReference>
<evidence type="ECO:0000313" key="3">
    <source>
        <dbReference type="Proteomes" id="UP001155241"/>
    </source>
</evidence>
<evidence type="ECO:0000313" key="2">
    <source>
        <dbReference type="EMBL" id="MCO6047747.1"/>
    </source>
</evidence>
<dbReference type="Proteomes" id="UP001155241">
    <property type="component" value="Unassembled WGS sequence"/>
</dbReference>
<protein>
    <submittedName>
        <fullName evidence="2">EpsI family protein</fullName>
    </submittedName>
</protein>
<sequence length="219" mass="23618">MKSNTTIVVTLVAIAVLTIAPAILHGRYVSRWGDPAEQAVAAKALSEFPSQFGDWVAVAEGEPLKESVEHELGLRGYVNRVYQNRATSKEVSILLMVGEAGPLVRHPPEICYGSVANRILASKEVKVPSATGPENQFRLLDLASNSKLIPPFTVAYAWSSGGPWSVPAWPRVAFGGEPVLYKVQIQLVQSELDGGDPDEVLEEFASAFDRFVASASPSE</sequence>
<comment type="caution">
    <text evidence="2">The sequence shown here is derived from an EMBL/GenBank/DDBJ whole genome shotgun (WGS) entry which is preliminary data.</text>
</comment>